<dbReference type="Proteomes" id="UP000814140">
    <property type="component" value="Unassembled WGS sequence"/>
</dbReference>
<reference evidence="1" key="1">
    <citation type="submission" date="2021-03" db="EMBL/GenBank/DDBJ databases">
        <authorList>
            <consortium name="DOE Joint Genome Institute"/>
            <person name="Ahrendt S."/>
            <person name="Looney B.P."/>
            <person name="Miyauchi S."/>
            <person name="Morin E."/>
            <person name="Drula E."/>
            <person name="Courty P.E."/>
            <person name="Chicoki N."/>
            <person name="Fauchery L."/>
            <person name="Kohler A."/>
            <person name="Kuo A."/>
            <person name="Labutti K."/>
            <person name="Pangilinan J."/>
            <person name="Lipzen A."/>
            <person name="Riley R."/>
            <person name="Andreopoulos W."/>
            <person name="He G."/>
            <person name="Johnson J."/>
            <person name="Barry K.W."/>
            <person name="Grigoriev I.V."/>
            <person name="Nagy L."/>
            <person name="Hibbett D."/>
            <person name="Henrissat B."/>
            <person name="Matheny P.B."/>
            <person name="Labbe J."/>
            <person name="Martin F."/>
        </authorList>
    </citation>
    <scope>NUCLEOTIDE SEQUENCE</scope>
    <source>
        <strain evidence="1">HHB10654</strain>
    </source>
</reference>
<comment type="caution">
    <text evidence="1">The sequence shown here is derived from an EMBL/GenBank/DDBJ whole genome shotgun (WGS) entry which is preliminary data.</text>
</comment>
<gene>
    <name evidence="1" type="ORF">BV25DRAFT_1827284</name>
</gene>
<organism evidence="1 2">
    <name type="scientific">Artomyces pyxidatus</name>
    <dbReference type="NCBI Taxonomy" id="48021"/>
    <lineage>
        <taxon>Eukaryota</taxon>
        <taxon>Fungi</taxon>
        <taxon>Dikarya</taxon>
        <taxon>Basidiomycota</taxon>
        <taxon>Agaricomycotina</taxon>
        <taxon>Agaricomycetes</taxon>
        <taxon>Russulales</taxon>
        <taxon>Auriscalpiaceae</taxon>
        <taxon>Artomyces</taxon>
    </lineage>
</organism>
<name>A0ACB8SX61_9AGAM</name>
<dbReference type="EMBL" id="MU277215">
    <property type="protein sequence ID" value="KAI0061040.1"/>
    <property type="molecule type" value="Genomic_DNA"/>
</dbReference>
<reference evidence="1" key="2">
    <citation type="journal article" date="2022" name="New Phytol.">
        <title>Evolutionary transition to the ectomycorrhizal habit in the genomes of a hyperdiverse lineage of mushroom-forming fungi.</title>
        <authorList>
            <person name="Looney B."/>
            <person name="Miyauchi S."/>
            <person name="Morin E."/>
            <person name="Drula E."/>
            <person name="Courty P.E."/>
            <person name="Kohler A."/>
            <person name="Kuo A."/>
            <person name="LaButti K."/>
            <person name="Pangilinan J."/>
            <person name="Lipzen A."/>
            <person name="Riley R."/>
            <person name="Andreopoulos W."/>
            <person name="He G."/>
            <person name="Johnson J."/>
            <person name="Nolan M."/>
            <person name="Tritt A."/>
            <person name="Barry K.W."/>
            <person name="Grigoriev I.V."/>
            <person name="Nagy L.G."/>
            <person name="Hibbett D."/>
            <person name="Henrissat B."/>
            <person name="Matheny P.B."/>
            <person name="Labbe J."/>
            <person name="Martin F.M."/>
        </authorList>
    </citation>
    <scope>NUCLEOTIDE SEQUENCE</scope>
    <source>
        <strain evidence="1">HHB10654</strain>
    </source>
</reference>
<sequence length="175" mass="20137">MATKKKRMMREVWPASKLPKDKTITATDARKSYRLDTKDLDGLHYDKIPSRRDETRIMHLYKEQIIEHAAWEKHGGPVGWNRRLDVLRRRYKRAHPDGEFPEPEQVHHYASKLCKGCLCRIWEGTTAYENDVPVCQRCDKSSGSRDDAQGRGTNEMRGSADRSTAGIHDETTGAL</sequence>
<protein>
    <submittedName>
        <fullName evidence="1">Uncharacterized protein</fullName>
    </submittedName>
</protein>
<proteinExistence type="predicted"/>
<keyword evidence="2" id="KW-1185">Reference proteome</keyword>
<accession>A0ACB8SX61</accession>
<evidence type="ECO:0000313" key="2">
    <source>
        <dbReference type="Proteomes" id="UP000814140"/>
    </source>
</evidence>
<evidence type="ECO:0000313" key="1">
    <source>
        <dbReference type="EMBL" id="KAI0061040.1"/>
    </source>
</evidence>